<dbReference type="InterPro" id="IPR000073">
    <property type="entry name" value="AB_hydrolase_1"/>
</dbReference>
<protein>
    <submittedName>
        <fullName evidence="3">Alpha/beta hydrolase</fullName>
    </submittedName>
</protein>
<organism evidence="3 4">
    <name type="scientific">Pyxidicoccus fallax</name>
    <dbReference type="NCBI Taxonomy" id="394095"/>
    <lineage>
        <taxon>Bacteria</taxon>
        <taxon>Pseudomonadati</taxon>
        <taxon>Myxococcota</taxon>
        <taxon>Myxococcia</taxon>
        <taxon>Myxococcales</taxon>
        <taxon>Cystobacterineae</taxon>
        <taxon>Myxococcaceae</taxon>
        <taxon>Pyxidicoccus</taxon>
    </lineage>
</organism>
<keyword evidence="1 3" id="KW-0378">Hydrolase</keyword>
<proteinExistence type="predicted"/>
<dbReference type="InterPro" id="IPR000639">
    <property type="entry name" value="Epox_hydrolase-like"/>
</dbReference>
<dbReference type="EMBL" id="JABBJJ010000013">
    <property type="protein sequence ID" value="NMO14156.1"/>
    <property type="molecule type" value="Genomic_DNA"/>
</dbReference>
<dbReference type="PANTHER" id="PTHR43329">
    <property type="entry name" value="EPOXIDE HYDROLASE"/>
    <property type="match status" value="1"/>
</dbReference>
<evidence type="ECO:0000313" key="3">
    <source>
        <dbReference type="EMBL" id="NMO14156.1"/>
    </source>
</evidence>
<dbReference type="GO" id="GO:0016787">
    <property type="term" value="F:hydrolase activity"/>
    <property type="evidence" value="ECO:0007669"/>
    <property type="project" value="UniProtKB-KW"/>
</dbReference>
<accession>A0A848L6C4</accession>
<keyword evidence="4" id="KW-1185">Reference proteome</keyword>
<dbReference type="Proteomes" id="UP000518300">
    <property type="component" value="Unassembled WGS sequence"/>
</dbReference>
<sequence length="295" mass="32999">MFDGFSSQRVRTRNADIHLIRGGHGPTVLLLHGYPQTHACWHRVAPVLAREFAVIAPDLRGYGDSRGPADDADHRAYSKRALAEDMVEVMTALGHPRFHVVGHDRGARVAYRLALDSPDAVRSLTTLDVIPTLELWRHADKAFGLSTYHWFFLAQPEEMPERLITASASFFLEHTLRSWAAPGFQFAPEALAEYQRCFTPEVIRASCADYRAGATTDAQDDANDEASGRRIRCPMLALWSGLTASAQEVSQPLAIWRRWADDVRGRHLHSGHFLPEEAPDEVLAELLPFLRSIQG</sequence>
<dbReference type="SUPFAM" id="SSF53474">
    <property type="entry name" value="alpha/beta-Hydrolases"/>
    <property type="match status" value="1"/>
</dbReference>
<comment type="caution">
    <text evidence="3">The sequence shown here is derived from an EMBL/GenBank/DDBJ whole genome shotgun (WGS) entry which is preliminary data.</text>
</comment>
<dbReference type="AlphaFoldDB" id="A0A848L6C4"/>
<dbReference type="Pfam" id="PF00561">
    <property type="entry name" value="Abhydrolase_1"/>
    <property type="match status" value="1"/>
</dbReference>
<feature type="domain" description="AB hydrolase-1" evidence="2">
    <location>
        <begin position="26"/>
        <end position="178"/>
    </location>
</feature>
<name>A0A848L6C4_9BACT</name>
<evidence type="ECO:0000259" key="2">
    <source>
        <dbReference type="Pfam" id="PF00561"/>
    </source>
</evidence>
<gene>
    <name evidence="3" type="ORF">HG543_04685</name>
</gene>
<evidence type="ECO:0000256" key="1">
    <source>
        <dbReference type="ARBA" id="ARBA00022801"/>
    </source>
</evidence>
<dbReference type="PRINTS" id="PR00412">
    <property type="entry name" value="EPOXHYDRLASE"/>
</dbReference>
<reference evidence="3 4" key="1">
    <citation type="submission" date="2020-04" db="EMBL/GenBank/DDBJ databases">
        <title>Draft genome of Pyxidicoccus fallax type strain.</title>
        <authorList>
            <person name="Whitworth D.E."/>
        </authorList>
    </citation>
    <scope>NUCLEOTIDE SEQUENCE [LARGE SCALE GENOMIC DNA]</scope>
    <source>
        <strain evidence="3 4">DSM 14698</strain>
    </source>
</reference>
<dbReference type="PRINTS" id="PR00111">
    <property type="entry name" value="ABHYDROLASE"/>
</dbReference>
<dbReference type="InterPro" id="IPR029058">
    <property type="entry name" value="AB_hydrolase_fold"/>
</dbReference>
<evidence type="ECO:0000313" key="4">
    <source>
        <dbReference type="Proteomes" id="UP000518300"/>
    </source>
</evidence>
<dbReference type="Gene3D" id="3.40.50.1820">
    <property type="entry name" value="alpha/beta hydrolase"/>
    <property type="match status" value="1"/>
</dbReference>